<dbReference type="InterPro" id="IPR021321">
    <property type="entry name" value="DUF2922"/>
</dbReference>
<dbReference type="Pfam" id="PF11148">
    <property type="entry name" value="DUF2922"/>
    <property type="match status" value="1"/>
</dbReference>
<keyword evidence="2" id="KW-1185">Reference proteome</keyword>
<dbReference type="Proteomes" id="UP001597214">
    <property type="component" value="Unassembled WGS sequence"/>
</dbReference>
<reference evidence="2" key="1">
    <citation type="journal article" date="2019" name="Int. J. Syst. Evol. Microbiol.">
        <title>The Global Catalogue of Microorganisms (GCM) 10K type strain sequencing project: providing services to taxonomists for standard genome sequencing and annotation.</title>
        <authorList>
            <consortium name="The Broad Institute Genomics Platform"/>
            <consortium name="The Broad Institute Genome Sequencing Center for Infectious Disease"/>
            <person name="Wu L."/>
            <person name="Ma J."/>
        </authorList>
    </citation>
    <scope>NUCLEOTIDE SEQUENCE [LARGE SCALE GENOMIC DNA]</scope>
    <source>
        <strain evidence="2">CCUG 49339</strain>
    </source>
</reference>
<gene>
    <name evidence="1" type="ORF">ACFSCX_16790</name>
</gene>
<protein>
    <submittedName>
        <fullName evidence="1">DUF2922 domain-containing protein</fullName>
    </submittedName>
</protein>
<dbReference type="EMBL" id="JBHUEM010000039">
    <property type="protein sequence ID" value="MFD1738186.1"/>
    <property type="molecule type" value="Genomic_DNA"/>
</dbReference>
<name>A0ABW4LTK4_9BACI</name>
<dbReference type="RefSeq" id="WP_377929400.1">
    <property type="nucleotide sequence ID" value="NZ_JBHUEM010000039.1"/>
</dbReference>
<evidence type="ECO:0000313" key="1">
    <source>
        <dbReference type="EMBL" id="MFD1738186.1"/>
    </source>
</evidence>
<proteinExistence type="predicted"/>
<comment type="caution">
    <text evidence="1">The sequence shown here is derived from an EMBL/GenBank/DDBJ whole genome shotgun (WGS) entry which is preliminary data.</text>
</comment>
<accession>A0ABW4LTK4</accession>
<sequence>MAKVLQLQFLNQEDKTVTLTIEDPIEPVDPAAVNAAMDVIIASNVFISSGGEYTSKKGARVVERNIEEVIL</sequence>
<evidence type="ECO:0000313" key="2">
    <source>
        <dbReference type="Proteomes" id="UP001597214"/>
    </source>
</evidence>
<organism evidence="1 2">
    <name type="scientific">Bacillus salitolerans</name>
    <dbReference type="NCBI Taxonomy" id="1437434"/>
    <lineage>
        <taxon>Bacteria</taxon>
        <taxon>Bacillati</taxon>
        <taxon>Bacillota</taxon>
        <taxon>Bacilli</taxon>
        <taxon>Bacillales</taxon>
        <taxon>Bacillaceae</taxon>
        <taxon>Bacillus</taxon>
    </lineage>
</organism>